<dbReference type="Gene3D" id="1.25.40.10">
    <property type="entry name" value="Tetratricopeptide repeat domain"/>
    <property type="match status" value="1"/>
</dbReference>
<sequence length="412" mass="44498">MFWILTGALALVLTLLLLIALLRGNRDTGPAEAFDLQVYRDQLREIEKDAARGSIPEEEAARLKVEISRRILAADAAAQKGSEEAGKAGAASYVMGALVAATILGGGFALYMKLGQPGTPDQPLTQRLAEAQQLRDNRMSQEEAEAKIPAQAPVQAPDEYMKLVEQLREAVEERPDDVRGLTLLAGSEANLGNYRRSYELQKQIAELLGDKAGAKTFTDIADMMIIAAGGYVSPEAQVELEKALALDPNDGVARFYGGLLMAQTGRPDIAFQIWDRLLRASRPDAPWVGPIRAQIEELAFRAGVTRYQLPPLPESHDAPNGPSADDVAAAAEMTPEERQQMIRGMVDGLSTRLAEEGGPASDWARLIGALAVLGEQDRAKAIYSEARTVFAEKPELLKQIDAAANRAGLTSE</sequence>
<feature type="transmembrane region" description="Helical" evidence="2">
    <location>
        <begin position="90"/>
        <end position="111"/>
    </location>
</feature>
<accession>A0A238JCU3</accession>
<evidence type="ECO:0000256" key="1">
    <source>
        <dbReference type="ARBA" id="ARBA00022748"/>
    </source>
</evidence>
<dbReference type="EMBL" id="FXXP01000002">
    <property type="protein sequence ID" value="SMX27967.1"/>
    <property type="molecule type" value="Genomic_DNA"/>
</dbReference>
<dbReference type="NCBIfam" id="TIGR03142">
    <property type="entry name" value="cytochro_ccmI"/>
    <property type="match status" value="1"/>
</dbReference>
<evidence type="ECO:0000256" key="2">
    <source>
        <dbReference type="SAM" id="Phobius"/>
    </source>
</evidence>
<name>A0A238JCU3_9RHOB</name>
<keyword evidence="2" id="KW-0472">Membrane</keyword>
<gene>
    <name evidence="3" type="ORF">TRP8649_02079</name>
</gene>
<keyword evidence="4" id="KW-1185">Reference proteome</keyword>
<dbReference type="InterPro" id="IPR017560">
    <property type="entry name" value="Cyt_c_biogenesis_CcmI"/>
</dbReference>
<keyword evidence="1" id="KW-0201">Cytochrome c-type biogenesis</keyword>
<keyword evidence="2" id="KW-1133">Transmembrane helix</keyword>
<dbReference type="RefSeq" id="WP_099244988.1">
    <property type="nucleotide sequence ID" value="NZ_FXXP01000002.1"/>
</dbReference>
<evidence type="ECO:0000313" key="3">
    <source>
        <dbReference type="EMBL" id="SMX27967.1"/>
    </source>
</evidence>
<keyword evidence="2" id="KW-0812">Transmembrane</keyword>
<proteinExistence type="predicted"/>
<organism evidence="3 4">
    <name type="scientific">Pelagimonas phthalicica</name>
    <dbReference type="NCBI Taxonomy" id="1037362"/>
    <lineage>
        <taxon>Bacteria</taxon>
        <taxon>Pseudomonadati</taxon>
        <taxon>Pseudomonadota</taxon>
        <taxon>Alphaproteobacteria</taxon>
        <taxon>Rhodobacterales</taxon>
        <taxon>Roseobacteraceae</taxon>
        <taxon>Pelagimonas</taxon>
    </lineage>
</organism>
<dbReference type="Proteomes" id="UP000225972">
    <property type="component" value="Unassembled WGS sequence"/>
</dbReference>
<dbReference type="InterPro" id="IPR011990">
    <property type="entry name" value="TPR-like_helical_dom_sf"/>
</dbReference>
<evidence type="ECO:0008006" key="5">
    <source>
        <dbReference type="Google" id="ProtNLM"/>
    </source>
</evidence>
<dbReference type="GO" id="GO:0017004">
    <property type="term" value="P:cytochrome complex assembly"/>
    <property type="evidence" value="ECO:0007669"/>
    <property type="project" value="UniProtKB-KW"/>
</dbReference>
<protein>
    <recommendedName>
        <fullName evidence="5">Cytochrome c-type biogenesis protein CcmH</fullName>
    </recommendedName>
</protein>
<evidence type="ECO:0000313" key="4">
    <source>
        <dbReference type="Proteomes" id="UP000225972"/>
    </source>
</evidence>
<dbReference type="OrthoDB" id="9815847at2"/>
<dbReference type="SUPFAM" id="SSF48452">
    <property type="entry name" value="TPR-like"/>
    <property type="match status" value="1"/>
</dbReference>
<reference evidence="4" key="1">
    <citation type="submission" date="2017-05" db="EMBL/GenBank/DDBJ databases">
        <authorList>
            <person name="Rodrigo-Torres L."/>
            <person name="Arahal R. D."/>
            <person name="Lucena T."/>
        </authorList>
    </citation>
    <scope>NUCLEOTIDE SEQUENCE [LARGE SCALE GENOMIC DNA]</scope>
    <source>
        <strain evidence="4">CECT 8649</strain>
    </source>
</reference>
<dbReference type="AlphaFoldDB" id="A0A238JCU3"/>